<evidence type="ECO:0000313" key="7">
    <source>
        <dbReference type="EnsemblPlants" id="Solyc08g014485.1.1"/>
    </source>
</evidence>
<dbReference type="STRING" id="4081.A0A3Q7HLN5"/>
<dbReference type="GO" id="GO:0004565">
    <property type="term" value="F:beta-galactosidase activity"/>
    <property type="evidence" value="ECO:0007669"/>
    <property type="project" value="UniProtKB-EC"/>
</dbReference>
<evidence type="ECO:0000256" key="4">
    <source>
        <dbReference type="ARBA" id="ARBA00022801"/>
    </source>
</evidence>
<dbReference type="EnsemblPlants" id="Solyc08g014485.1.1">
    <property type="protein sequence ID" value="Solyc08g014485.1.1"/>
    <property type="gene ID" value="Solyc08g014485.1"/>
</dbReference>
<dbReference type="PANTHER" id="PTHR46323:SF2">
    <property type="entry name" value="BETA-GALACTOSIDASE"/>
    <property type="match status" value="1"/>
</dbReference>
<dbReference type="AlphaFoldDB" id="A0A3Q7HLN5"/>
<keyword evidence="4" id="KW-0378">Hydrolase</keyword>
<dbReference type="EC" id="3.2.1.23" evidence="3"/>
<comment type="catalytic activity">
    <reaction evidence="1">
        <text>Hydrolysis of terminal non-reducing beta-D-galactose residues in beta-D-galactosides.</text>
        <dbReference type="EC" id="3.2.1.23"/>
    </reaction>
</comment>
<comment type="similarity">
    <text evidence="2">Belongs to the glycosyl hydrolase 2 family.</text>
</comment>
<dbReference type="SUPFAM" id="SSF49785">
    <property type="entry name" value="Galactose-binding domain-like"/>
    <property type="match status" value="1"/>
</dbReference>
<dbReference type="InterPro" id="IPR050347">
    <property type="entry name" value="Bact_Beta-galactosidase"/>
</dbReference>
<evidence type="ECO:0000259" key="6">
    <source>
        <dbReference type="Pfam" id="PF02837"/>
    </source>
</evidence>
<keyword evidence="5" id="KW-0326">Glycosidase</keyword>
<dbReference type="InParanoid" id="A0A3Q7HLN5"/>
<evidence type="ECO:0000256" key="2">
    <source>
        <dbReference type="ARBA" id="ARBA00007401"/>
    </source>
</evidence>
<evidence type="ECO:0000313" key="8">
    <source>
        <dbReference type="Proteomes" id="UP000004994"/>
    </source>
</evidence>
<dbReference type="Pfam" id="PF02837">
    <property type="entry name" value="Glyco_hydro_2_N"/>
    <property type="match status" value="1"/>
</dbReference>
<protein>
    <recommendedName>
        <fullName evidence="3">beta-galactosidase</fullName>
        <ecNumber evidence="3">3.2.1.23</ecNumber>
    </recommendedName>
</protein>
<dbReference type="Proteomes" id="UP000004994">
    <property type="component" value="Chromosome 8"/>
</dbReference>
<reference evidence="7" key="1">
    <citation type="journal article" date="2012" name="Nature">
        <title>The tomato genome sequence provides insights into fleshy fruit evolution.</title>
        <authorList>
            <consortium name="Tomato Genome Consortium"/>
        </authorList>
    </citation>
    <scope>NUCLEOTIDE SEQUENCE [LARGE SCALE GENOMIC DNA]</scope>
    <source>
        <strain evidence="7">cv. Heinz 1706</strain>
    </source>
</reference>
<accession>A0A3Q7HLN5</accession>
<name>A0A3Q7HLN5_SOLLC</name>
<sequence>MSSLTSQMVLPSSNGYKAWEDPYFFKWRKRDSHVPLHCHESVEGSLRYWNERNKVDLLVSKSAVWDDDAVSKALDCAAYWVKDLPFVKSLSGIWKFWLSPGPTNVPLNFYDSSFQDSSWETIPVSLSNFCVLLINAVPSNWQMHGHDRPIYTNTIYPFAFNPPKVPDDNPTGCYRTYFFLPEEWEGRRIFLHFEAVDSAFYAWVNGVPVGYRVEIEDGEENIMLEMVMVILSGGEEKEEELKVI</sequence>
<evidence type="ECO:0000256" key="1">
    <source>
        <dbReference type="ARBA" id="ARBA00001412"/>
    </source>
</evidence>
<dbReference type="Gramene" id="Solyc08g014485.1.1">
    <property type="protein sequence ID" value="Solyc08g014485.1.1"/>
    <property type="gene ID" value="Solyc08g014485.1"/>
</dbReference>
<evidence type="ECO:0000256" key="3">
    <source>
        <dbReference type="ARBA" id="ARBA00012756"/>
    </source>
</evidence>
<keyword evidence="8" id="KW-1185">Reference proteome</keyword>
<dbReference type="GO" id="GO:0005975">
    <property type="term" value="P:carbohydrate metabolic process"/>
    <property type="evidence" value="ECO:0007669"/>
    <property type="project" value="InterPro"/>
</dbReference>
<evidence type="ECO:0000256" key="5">
    <source>
        <dbReference type="ARBA" id="ARBA00023295"/>
    </source>
</evidence>
<reference evidence="7" key="2">
    <citation type="submission" date="2019-01" db="UniProtKB">
        <authorList>
            <consortium name="EnsemblPlants"/>
        </authorList>
    </citation>
    <scope>IDENTIFICATION</scope>
    <source>
        <strain evidence="7">cv. Heinz 1706</strain>
    </source>
</reference>
<dbReference type="Gene3D" id="2.60.120.260">
    <property type="entry name" value="Galactose-binding domain-like"/>
    <property type="match status" value="1"/>
</dbReference>
<dbReference type="InterPro" id="IPR006104">
    <property type="entry name" value="Glyco_hydro_2_N"/>
</dbReference>
<organism evidence="7">
    <name type="scientific">Solanum lycopersicum</name>
    <name type="common">Tomato</name>
    <name type="synonym">Lycopersicon esculentum</name>
    <dbReference type="NCBI Taxonomy" id="4081"/>
    <lineage>
        <taxon>Eukaryota</taxon>
        <taxon>Viridiplantae</taxon>
        <taxon>Streptophyta</taxon>
        <taxon>Embryophyta</taxon>
        <taxon>Tracheophyta</taxon>
        <taxon>Spermatophyta</taxon>
        <taxon>Magnoliopsida</taxon>
        <taxon>eudicotyledons</taxon>
        <taxon>Gunneridae</taxon>
        <taxon>Pentapetalae</taxon>
        <taxon>asterids</taxon>
        <taxon>lamiids</taxon>
        <taxon>Solanales</taxon>
        <taxon>Solanaceae</taxon>
        <taxon>Solanoideae</taxon>
        <taxon>Solaneae</taxon>
        <taxon>Solanum</taxon>
        <taxon>Solanum subgen. Lycopersicon</taxon>
    </lineage>
</organism>
<dbReference type="InterPro" id="IPR008979">
    <property type="entry name" value="Galactose-bd-like_sf"/>
</dbReference>
<dbReference type="OMA" id="NIMLEMV"/>
<dbReference type="PANTHER" id="PTHR46323">
    <property type="entry name" value="BETA-GALACTOSIDASE"/>
    <property type="match status" value="1"/>
</dbReference>
<feature type="domain" description="Glycosyl hydrolases family 2 sugar binding" evidence="6">
    <location>
        <begin position="87"/>
        <end position="219"/>
    </location>
</feature>
<proteinExistence type="inferred from homology"/>